<accession>F3CHF7</accession>
<organism evidence="1 2">
    <name type="scientific">Pseudomonas savastanoi pv. glycinea str. race 4</name>
    <dbReference type="NCBI Taxonomy" id="875330"/>
    <lineage>
        <taxon>Bacteria</taxon>
        <taxon>Pseudomonadati</taxon>
        <taxon>Pseudomonadota</taxon>
        <taxon>Gammaproteobacteria</taxon>
        <taxon>Pseudomonadales</taxon>
        <taxon>Pseudomonadaceae</taxon>
        <taxon>Pseudomonas</taxon>
    </lineage>
</organism>
<reference evidence="1 2" key="1">
    <citation type="journal article" date="2011" name="PLoS Pathog.">
        <title>Dynamic evolution of pathogenicity revealed by sequencing and comparative genomics of 19 Pseudomonas syringae isolates.</title>
        <authorList>
            <person name="Baltrus D.A."/>
            <person name="Nishimura M.T."/>
            <person name="Romanchuk A."/>
            <person name="Chang J.H."/>
            <person name="Mukhtar M.S."/>
            <person name="Cherkis K."/>
            <person name="Roach J."/>
            <person name="Grant S.R."/>
            <person name="Jones C.D."/>
            <person name="Dangl J.L."/>
        </authorList>
    </citation>
    <scope>NUCLEOTIDE SEQUENCE [LARGE SCALE GENOMIC DNA]</scope>
    <source>
        <strain evidence="2">race 4</strain>
    </source>
</reference>
<dbReference type="AlphaFoldDB" id="F3CHF7"/>
<evidence type="ECO:0000313" key="1">
    <source>
        <dbReference type="EMBL" id="EGH18699.1"/>
    </source>
</evidence>
<dbReference type="Proteomes" id="UP000005466">
    <property type="component" value="Unassembled WGS sequence"/>
</dbReference>
<gene>
    <name evidence="1" type="ORF">Pgy4_37651</name>
</gene>
<dbReference type="EMBL" id="ADWY01003048">
    <property type="protein sequence ID" value="EGH18699.1"/>
    <property type="molecule type" value="Genomic_DNA"/>
</dbReference>
<evidence type="ECO:0000313" key="2">
    <source>
        <dbReference type="Proteomes" id="UP000005466"/>
    </source>
</evidence>
<sequence>RDNIVSTLTAVGFDACTEIFAIDLELAGNEKATPDEMADNLNKLLTLLESEKIL</sequence>
<feature type="non-terminal residue" evidence="1">
    <location>
        <position position="1"/>
    </location>
</feature>
<feature type="non-terminal residue" evidence="1">
    <location>
        <position position="54"/>
    </location>
</feature>
<keyword evidence="1" id="KW-0378">Hydrolase</keyword>
<proteinExistence type="predicted"/>
<protein>
    <submittedName>
        <fullName evidence="1">Glycosyl hydrolase family protein</fullName>
    </submittedName>
</protein>
<comment type="caution">
    <text evidence="1">The sequence shown here is derived from an EMBL/GenBank/DDBJ whole genome shotgun (WGS) entry which is preliminary data.</text>
</comment>
<name>F3CHF7_PSESG</name>
<dbReference type="GO" id="GO:0016787">
    <property type="term" value="F:hydrolase activity"/>
    <property type="evidence" value="ECO:0007669"/>
    <property type="project" value="UniProtKB-KW"/>
</dbReference>